<dbReference type="InterPro" id="IPR004027">
    <property type="entry name" value="SEC_C_motif"/>
</dbReference>
<dbReference type="PANTHER" id="PTHR33747:SF1">
    <property type="entry name" value="ADENYLATE CYCLASE-ASSOCIATED CAP C-TERMINAL DOMAIN-CONTAINING PROTEIN"/>
    <property type="match status" value="1"/>
</dbReference>
<comment type="caution">
    <text evidence="2">The sequence shown here is derived from an EMBL/GenBank/DDBJ whole genome shotgun (WGS) entry which is preliminary data.</text>
</comment>
<feature type="domain" description="NERD" evidence="1">
    <location>
        <begin position="303"/>
        <end position="395"/>
    </location>
</feature>
<name>A0ABU1H9Q4_9GAMM</name>
<dbReference type="Pfam" id="PF08378">
    <property type="entry name" value="NERD"/>
    <property type="match status" value="1"/>
</dbReference>
<dbReference type="EMBL" id="JARWAM010000002">
    <property type="protein sequence ID" value="MDR5904106.1"/>
    <property type="molecule type" value="Genomic_DNA"/>
</dbReference>
<dbReference type="SUPFAM" id="SSF103642">
    <property type="entry name" value="Sec-C motif"/>
    <property type="match status" value="1"/>
</dbReference>
<dbReference type="RefSeq" id="WP_309716453.1">
    <property type="nucleotide sequence ID" value="NZ_JARWAM010000002.1"/>
</dbReference>
<dbReference type="PANTHER" id="PTHR33747">
    <property type="entry name" value="UPF0225 PROTEIN SCO1677"/>
    <property type="match status" value="1"/>
</dbReference>
<organism evidence="2 3">
    <name type="scientific">Franzmannia qiaohouensis</name>
    <dbReference type="NCBI Taxonomy" id="1329370"/>
    <lineage>
        <taxon>Bacteria</taxon>
        <taxon>Pseudomonadati</taxon>
        <taxon>Pseudomonadota</taxon>
        <taxon>Gammaproteobacteria</taxon>
        <taxon>Oceanospirillales</taxon>
        <taxon>Halomonadaceae</taxon>
        <taxon>Franzmannia</taxon>
    </lineage>
</organism>
<proteinExistence type="predicted"/>
<keyword evidence="3" id="KW-1185">Reference proteome</keyword>
<dbReference type="Pfam" id="PF02810">
    <property type="entry name" value="SEC-C"/>
    <property type="match status" value="1"/>
</dbReference>
<accession>A0ABU1H9Q4</accession>
<evidence type="ECO:0000259" key="1">
    <source>
        <dbReference type="Pfam" id="PF08378"/>
    </source>
</evidence>
<evidence type="ECO:0000313" key="3">
    <source>
        <dbReference type="Proteomes" id="UP001251374"/>
    </source>
</evidence>
<dbReference type="InterPro" id="IPR011528">
    <property type="entry name" value="NERD"/>
</dbReference>
<gene>
    <name evidence="2" type="ORF">QC821_02330</name>
</gene>
<dbReference type="Proteomes" id="UP001251374">
    <property type="component" value="Unassembled WGS sequence"/>
</dbReference>
<dbReference type="Gene3D" id="3.10.450.50">
    <property type="match status" value="1"/>
</dbReference>
<sequence length="725" mass="83345">MNDVIQNEQELFDELEAICKSPGYLHAIAYFCFRDNTIRYKDGEMVVDDVIQQFSFERLVRTEISTLIGLACKEQLDITHPGPKCIQEYIDKTESILESLHKTMMPPLEEIFDKRKLGDPIFNPFRTGKALRESIFYGGEAAYSFQYRDLALIKYKNDSDWFQRNKGYSIEDAEKIVSSLLLLQNDKVSDLMPTQLKALSSEEWTMLPAFVFSDKELSEKSGVDIETTKSFLGSFVCPPEIDRNQFSALDDFNPMNAYPIIRVGESEFILFQNYGLLEALYETPFFWFNADDTYKVKARENRGLFTERFSEERLKIVFGEDRVFTNINIYKDKQTRVGEIDVLVVFANRAIVLQAKSKKLTIAARKGNDNSLQEDFKKAVQDAYNQAYQCAEYLNDESYRLVDCFGNELKIYRNFESIYPFCVVSDHYPALSFQARQFLTYQATKVIKNPFIMDVFLLDVMTEMLQSPLHFLSYVNRRVEYAERILSNHELTILSYHLKQNLWIDSDISMIQLGDDICADLDLAMLTRRNGAPGIETPEGILTKYKDTTYGQLIAEIDRLDDPATIDLGFMLLSLSGETIEKINDGINQLCELHKADGKHHDLTLGVDQGKTGLTIHFNGDKANVAGPRLKNHCEKRKYALKADTWFGLCLDPVSRKIKFGLELKFDWVQSDEMDQATKYLPKPQSFKNGGRVVFSTIRRNGKKIGRNDPCPCGSQKKYKKCCLI</sequence>
<protein>
    <submittedName>
        <fullName evidence="2">SEC-C metal-binding domain-containing protein</fullName>
    </submittedName>
</protein>
<evidence type="ECO:0000313" key="2">
    <source>
        <dbReference type="EMBL" id="MDR5904106.1"/>
    </source>
</evidence>
<reference evidence="2 3" key="1">
    <citation type="submission" date="2023-04" db="EMBL/GenBank/DDBJ databases">
        <title>A long-awaited taxogenomic arrangement of the family Halomonadaceae.</title>
        <authorList>
            <person name="De La Haba R."/>
            <person name="Chuvochina M."/>
            <person name="Wittouck S."/>
            <person name="Arahal D.R."/>
            <person name="Sanchez-Porro C."/>
            <person name="Hugenholtz P."/>
            <person name="Ventosa A."/>
        </authorList>
    </citation>
    <scope>NUCLEOTIDE SEQUENCE [LARGE SCALE GENOMIC DNA]</scope>
    <source>
        <strain evidence="2 3">DSM 26770</strain>
    </source>
</reference>